<reference evidence="3 4" key="1">
    <citation type="submission" date="2020-08" db="EMBL/GenBank/DDBJ databases">
        <title>Stenotrophomonas sp. W1S232.</title>
        <authorList>
            <person name="Deng Y."/>
        </authorList>
    </citation>
    <scope>NUCLEOTIDE SEQUENCE [LARGE SCALE GENOMIC DNA]</scope>
    <source>
        <strain evidence="3 4">W1S232</strain>
    </source>
</reference>
<dbReference type="PANTHER" id="PTHR37533">
    <property type="entry name" value="FLAGELLAR HOOK-LENGTH CONTROL PROTEIN"/>
    <property type="match status" value="1"/>
</dbReference>
<name>A0A7W3V1U0_9GAMM</name>
<evidence type="ECO:0000313" key="3">
    <source>
        <dbReference type="EMBL" id="MBB1117943.1"/>
    </source>
</evidence>
<keyword evidence="3" id="KW-0282">Flagellum</keyword>
<dbReference type="Pfam" id="PF02120">
    <property type="entry name" value="Flg_hook"/>
    <property type="match status" value="1"/>
</dbReference>
<feature type="region of interest" description="Disordered" evidence="1">
    <location>
        <begin position="310"/>
        <end position="338"/>
    </location>
</feature>
<evidence type="ECO:0000313" key="4">
    <source>
        <dbReference type="Proteomes" id="UP000550609"/>
    </source>
</evidence>
<organism evidence="3 4">
    <name type="scientific">Stenotrophomonas koreensis</name>
    <dbReference type="NCBI Taxonomy" id="266128"/>
    <lineage>
        <taxon>Bacteria</taxon>
        <taxon>Pseudomonadati</taxon>
        <taxon>Pseudomonadota</taxon>
        <taxon>Gammaproteobacteria</taxon>
        <taxon>Lysobacterales</taxon>
        <taxon>Lysobacteraceae</taxon>
        <taxon>Stenotrophomonas</taxon>
    </lineage>
</organism>
<protein>
    <submittedName>
        <fullName evidence="3">Flagellar hook-length control protein FliK</fullName>
    </submittedName>
</protein>
<sequence>MTPAALSPALFSAPPSTAEASAGSSTAGNGQTPDNAFSSLLGSSDRPASQTPALGPAATGDSDEPLADTPVDVADAPWPPPGLETLIPLPVAVPPPAVPAAAALLAANRLLPAAGSDSLPGVGAGMPATAIALAGSATEGPALASALAPAAPPTAIALQAATEPLLDEDSVGRMLALNPTLTDTTVTPAVTDNGGLAALAALGASATASALPGNDGPGPLLPTAADFGGEQFDQDVAQGVEYMLDNKLQSARIRISPQQLGMIEVELRLEGERVHASFSSAQGEVRQALHDSLPRLREMLDAHGLQMGQTAVADSSAGQHGQGGQPGHGQPGTVVGDSAPASAAAAGAVVWRADGLLDTYA</sequence>
<accession>A0A7W3V1U0</accession>
<dbReference type="InterPro" id="IPR038610">
    <property type="entry name" value="FliK-like_C_sf"/>
</dbReference>
<evidence type="ECO:0000256" key="1">
    <source>
        <dbReference type="SAM" id="MobiDB-lite"/>
    </source>
</evidence>
<feature type="compositionally biased region" description="Gly residues" evidence="1">
    <location>
        <begin position="320"/>
        <end position="330"/>
    </location>
</feature>
<feature type="compositionally biased region" description="Low complexity" evidence="1">
    <location>
        <begin position="67"/>
        <end position="76"/>
    </location>
</feature>
<feature type="region of interest" description="Disordered" evidence="1">
    <location>
        <begin position="1"/>
        <end position="79"/>
    </location>
</feature>
<evidence type="ECO:0000259" key="2">
    <source>
        <dbReference type="Pfam" id="PF02120"/>
    </source>
</evidence>
<dbReference type="InterPro" id="IPR021136">
    <property type="entry name" value="Flagellar_hook_control-like_C"/>
</dbReference>
<keyword evidence="3" id="KW-0966">Cell projection</keyword>
<keyword evidence="3" id="KW-0969">Cilium</keyword>
<dbReference type="InterPro" id="IPR052563">
    <property type="entry name" value="FliK"/>
</dbReference>
<dbReference type="EMBL" id="JACIUV010000006">
    <property type="protein sequence ID" value="MBB1117943.1"/>
    <property type="molecule type" value="Genomic_DNA"/>
</dbReference>
<feature type="compositionally biased region" description="Low complexity" evidence="1">
    <location>
        <begin position="1"/>
        <end position="28"/>
    </location>
</feature>
<dbReference type="Gene3D" id="3.30.750.140">
    <property type="match status" value="1"/>
</dbReference>
<gene>
    <name evidence="3" type="ORF">H4O09_12860</name>
</gene>
<dbReference type="CDD" id="cd17470">
    <property type="entry name" value="T3SS_Flik_C"/>
    <property type="match status" value="1"/>
</dbReference>
<feature type="compositionally biased region" description="Polar residues" evidence="1">
    <location>
        <begin position="29"/>
        <end position="52"/>
    </location>
</feature>
<proteinExistence type="predicted"/>
<comment type="caution">
    <text evidence="3">The sequence shown here is derived from an EMBL/GenBank/DDBJ whole genome shotgun (WGS) entry which is preliminary data.</text>
</comment>
<dbReference type="AlphaFoldDB" id="A0A7W3V1U0"/>
<dbReference type="Proteomes" id="UP000550609">
    <property type="component" value="Unassembled WGS sequence"/>
</dbReference>
<dbReference type="PANTHER" id="PTHR37533:SF2">
    <property type="entry name" value="FLAGELLAR HOOK-LENGTH CONTROL PROTEIN"/>
    <property type="match status" value="1"/>
</dbReference>
<feature type="domain" description="Flagellar hook-length control protein-like C-terminal" evidence="2">
    <location>
        <begin position="238"/>
        <end position="319"/>
    </location>
</feature>
<dbReference type="RefSeq" id="WP_182622902.1">
    <property type="nucleotide sequence ID" value="NZ_JACIUV010000006.1"/>
</dbReference>